<dbReference type="Pfam" id="PF06835">
    <property type="entry name" value="LptC"/>
    <property type="match status" value="1"/>
</dbReference>
<dbReference type="RefSeq" id="WP_184147885.1">
    <property type="nucleotide sequence ID" value="NZ_JACHFM010000001.1"/>
</dbReference>
<gene>
    <name evidence="2" type="ORF">HNP73_001452</name>
</gene>
<keyword evidence="1" id="KW-1133">Transmembrane helix</keyword>
<dbReference type="Proteomes" id="UP000549457">
    <property type="component" value="Unassembled WGS sequence"/>
</dbReference>
<keyword evidence="1" id="KW-0812">Transmembrane</keyword>
<organism evidence="2 3">
    <name type="scientific">Amaricoccus macauensis</name>
    <dbReference type="NCBI Taxonomy" id="57001"/>
    <lineage>
        <taxon>Bacteria</taxon>
        <taxon>Pseudomonadati</taxon>
        <taxon>Pseudomonadota</taxon>
        <taxon>Alphaproteobacteria</taxon>
        <taxon>Rhodobacterales</taxon>
        <taxon>Paracoccaceae</taxon>
        <taxon>Amaricoccus</taxon>
    </lineage>
</organism>
<evidence type="ECO:0000313" key="2">
    <source>
        <dbReference type="EMBL" id="MBB5221531.1"/>
    </source>
</evidence>
<dbReference type="AlphaFoldDB" id="A0A840SQJ6"/>
<sequence>MALRPEVHSRVVTILKLGLPLVALALVASVFLVQTDDRLGGTINFSEADINQLGHGLRLTNSVFTGTTQSGDRFRFTAATVVPDAAPPKHAAISKLDGTLELADGPAVSLVADGGDLDIDSQRLDIAGNVRISTTDGYELETDKATIDFVSGTFVAGDQVVTRGALGEITSGNLHVTPAAATGEARRFSFSDGVRVVYDPPDPKRGP</sequence>
<dbReference type="EMBL" id="JACHFM010000001">
    <property type="protein sequence ID" value="MBB5221531.1"/>
    <property type="molecule type" value="Genomic_DNA"/>
</dbReference>
<name>A0A840SQJ6_9RHOB</name>
<feature type="transmembrane region" description="Helical" evidence="1">
    <location>
        <begin position="12"/>
        <end position="33"/>
    </location>
</feature>
<reference evidence="2 3" key="1">
    <citation type="submission" date="2020-08" db="EMBL/GenBank/DDBJ databases">
        <title>Genomic Encyclopedia of Type Strains, Phase IV (KMG-IV): sequencing the most valuable type-strain genomes for metagenomic binning, comparative biology and taxonomic classification.</title>
        <authorList>
            <person name="Goeker M."/>
        </authorList>
    </citation>
    <scope>NUCLEOTIDE SEQUENCE [LARGE SCALE GENOMIC DNA]</scope>
    <source>
        <strain evidence="2 3">DSM 101730</strain>
    </source>
</reference>
<evidence type="ECO:0000256" key="1">
    <source>
        <dbReference type="SAM" id="Phobius"/>
    </source>
</evidence>
<keyword evidence="3" id="KW-1185">Reference proteome</keyword>
<comment type="caution">
    <text evidence="2">The sequence shown here is derived from an EMBL/GenBank/DDBJ whole genome shotgun (WGS) entry which is preliminary data.</text>
</comment>
<keyword evidence="1" id="KW-0472">Membrane</keyword>
<protein>
    <submittedName>
        <fullName evidence="2">Lipopolysaccharide export system protein LptC</fullName>
    </submittedName>
</protein>
<proteinExistence type="predicted"/>
<accession>A0A840SQJ6</accession>
<evidence type="ECO:0000313" key="3">
    <source>
        <dbReference type="Proteomes" id="UP000549457"/>
    </source>
</evidence>
<dbReference type="InterPro" id="IPR010664">
    <property type="entry name" value="LipoPS_assembly_LptC-rel"/>
</dbReference>